<dbReference type="InterPro" id="IPR002218">
    <property type="entry name" value="MnmG-rel"/>
</dbReference>
<dbReference type="Gene3D" id="3.50.50.60">
    <property type="entry name" value="FAD/NAD(P)-binding domain"/>
    <property type="match status" value="2"/>
</dbReference>
<accession>A0A1L8Q451</accession>
<comment type="cofactor">
    <cofactor evidence="1 12">
        <name>FAD</name>
        <dbReference type="ChEBI" id="CHEBI:57692"/>
    </cofactor>
</comment>
<dbReference type="GO" id="GO:0002098">
    <property type="term" value="P:tRNA wobble uridine modification"/>
    <property type="evidence" value="ECO:0007669"/>
    <property type="project" value="InterPro"/>
</dbReference>
<protein>
    <recommendedName>
        <fullName evidence="4 12">tRNA uridine 5-carboxymethylaminomethyl modification enzyme MnmG</fullName>
    </recommendedName>
    <alternativeName>
        <fullName evidence="11 12">Glucose-inhibited division protein A</fullName>
    </alternativeName>
</protein>
<feature type="binding site" evidence="12">
    <location>
        <position position="373"/>
    </location>
    <ligand>
        <name>FAD</name>
        <dbReference type="ChEBI" id="CHEBI:57692"/>
    </ligand>
</feature>
<dbReference type="EMBL" id="MBDM01000008">
    <property type="protein sequence ID" value="OJG02238.1"/>
    <property type="molecule type" value="Genomic_DNA"/>
</dbReference>
<comment type="similarity">
    <text evidence="3 12">Belongs to the MnmG family.</text>
</comment>
<comment type="caution">
    <text evidence="14">The sequence shown here is derived from an EMBL/GenBank/DDBJ whole genome shotgun (WGS) entry which is preliminary data.</text>
</comment>
<dbReference type="Gene3D" id="1.10.10.1800">
    <property type="entry name" value="tRNA uridine 5-carboxymethylaminomethyl modification enzyme MnmG/GidA"/>
    <property type="match status" value="1"/>
</dbReference>
<keyword evidence="7 12" id="KW-0819">tRNA processing</keyword>
<dbReference type="PANTHER" id="PTHR11806">
    <property type="entry name" value="GLUCOSE INHIBITED DIVISION PROTEIN A"/>
    <property type="match status" value="1"/>
</dbReference>
<dbReference type="GO" id="GO:0005829">
    <property type="term" value="C:cytosol"/>
    <property type="evidence" value="ECO:0007669"/>
    <property type="project" value="TreeGrafter"/>
</dbReference>
<evidence type="ECO:0000256" key="7">
    <source>
        <dbReference type="ARBA" id="ARBA00022694"/>
    </source>
</evidence>
<dbReference type="Gene3D" id="1.10.150.570">
    <property type="entry name" value="GidA associated domain, C-terminal subdomain"/>
    <property type="match status" value="1"/>
</dbReference>
<evidence type="ECO:0000256" key="5">
    <source>
        <dbReference type="ARBA" id="ARBA00022490"/>
    </source>
</evidence>
<sequence length="637" mass="71051">MTYNFTEEYDIIVIGAGHAGVEASLAASRMGCKVLLATINIEMLAFMPCNPSIGGSAKGIVVREVDALGGEMAKTIDKTYIQMKMLNTGKGPAVRALRAQADKELYSKEMRKTVENQENLTLRQTMIDEILVKDGKVVGVRTATHQEYAAKAVIVTTGTALRGEIIIGDLKYSSGPNHSLASINLADNLKELGLEIGRFKTGTPPRVKASSINYDVTEIQPGDEAPNHFSYTSRDEDYVKDQVPCWLTYTNGTSHEIIQNNLHRAPMFTGVVKGVGPRYCPSIEDKIVRFADKERHQLFLEPEGRNTEEVYVQGLSTSLPEDVQRELVHSIKGLENAEMMRTGYAIEYDMVLPHQLRATLETKKISGLFTAGQTNGTSGYEEAAGQGIIAGINAALKIQGKPELILKRSDGYIGVMIDDLVTKGTIEPYRLLTSRAEYRLILRHDNADMRLTEMGREIGLVDDERWTRFEIKKNQFDNEMKRLDSIKLKPVKETNAKVEEMGFKPLTDAVTAKEFLRRPEVSYQDVVAFIGPAAEDLDDKIIELIETEIKYEGYISKAMDQVAKMKRMEEKRIPANIDWDDIDSIATEARQKFKLINPETIGQASRISGVNPADISILMVYLEGKNRSISKNQEKKA</sequence>
<keyword evidence="8 12" id="KW-0274">FAD</keyword>
<dbReference type="Pfam" id="PF13932">
    <property type="entry name" value="SAM_GIDA_C"/>
    <property type="match status" value="1"/>
</dbReference>
<dbReference type="FunFam" id="3.50.50.60:FF:000063">
    <property type="entry name" value="tRNA uridine 5-carboxymethylaminomethyl modification enzyme MnmG"/>
    <property type="match status" value="1"/>
</dbReference>
<dbReference type="InterPro" id="IPR047001">
    <property type="entry name" value="MnmG_C_subdom"/>
</dbReference>
<comment type="subunit">
    <text evidence="10 12">Homodimer. Heterotetramer of two MnmE and two MnmG subunits.</text>
</comment>
<dbReference type="Proteomes" id="UP000183671">
    <property type="component" value="Unassembled WGS sequence"/>
</dbReference>
<dbReference type="FunFam" id="1.10.150.570:FF:000001">
    <property type="entry name" value="tRNA uridine 5-carboxymethylaminomethyl modification enzyme MnmG"/>
    <property type="match status" value="1"/>
</dbReference>
<evidence type="ECO:0000256" key="3">
    <source>
        <dbReference type="ARBA" id="ARBA00007653"/>
    </source>
</evidence>
<feature type="binding site" evidence="12">
    <location>
        <position position="127"/>
    </location>
    <ligand>
        <name>FAD</name>
        <dbReference type="ChEBI" id="CHEBI:57692"/>
    </ligand>
</feature>
<dbReference type="Pfam" id="PF21680">
    <property type="entry name" value="GIDA_C_1st"/>
    <property type="match status" value="1"/>
</dbReference>
<evidence type="ECO:0000256" key="6">
    <source>
        <dbReference type="ARBA" id="ARBA00022630"/>
    </source>
</evidence>
<keyword evidence="6 12" id="KW-0285">Flavoprotein</keyword>
<evidence type="ECO:0000256" key="11">
    <source>
        <dbReference type="ARBA" id="ARBA00031800"/>
    </source>
</evidence>
<dbReference type="InterPro" id="IPR049312">
    <property type="entry name" value="GIDA_C_N"/>
</dbReference>
<evidence type="ECO:0000313" key="14">
    <source>
        <dbReference type="EMBL" id="OJG02238.1"/>
    </source>
</evidence>
<evidence type="ECO:0000256" key="2">
    <source>
        <dbReference type="ARBA" id="ARBA00003717"/>
    </source>
</evidence>
<feature type="binding site" evidence="12">
    <location>
        <position position="182"/>
    </location>
    <ligand>
        <name>FAD</name>
        <dbReference type="ChEBI" id="CHEBI:57692"/>
    </ligand>
</feature>
<dbReference type="InterPro" id="IPR020595">
    <property type="entry name" value="MnmG-rel_CS"/>
</dbReference>
<evidence type="ECO:0000256" key="10">
    <source>
        <dbReference type="ARBA" id="ARBA00025948"/>
    </source>
</evidence>
<feature type="domain" description="tRNA uridine 5-carboxymethylaminomethyl modification enzyme C-terminal subdomain" evidence="13">
    <location>
        <begin position="549"/>
        <end position="620"/>
    </location>
</feature>
<dbReference type="InterPro" id="IPR040131">
    <property type="entry name" value="MnmG_N"/>
</dbReference>
<dbReference type="InterPro" id="IPR026904">
    <property type="entry name" value="MnmG_C"/>
</dbReference>
<feature type="binding site" evidence="12">
    <location>
        <begin position="276"/>
        <end position="290"/>
    </location>
    <ligand>
        <name>NAD(+)</name>
        <dbReference type="ChEBI" id="CHEBI:57540"/>
    </ligand>
</feature>
<dbReference type="RefSeq" id="WP_071851721.1">
    <property type="nucleotide sequence ID" value="NZ_MBDM01000008.1"/>
</dbReference>
<dbReference type="FunFam" id="3.50.50.60:FF:000002">
    <property type="entry name" value="tRNA uridine 5-carboxymethylaminomethyl modification enzyme MnmG"/>
    <property type="match status" value="1"/>
</dbReference>
<dbReference type="SUPFAM" id="SSF51905">
    <property type="entry name" value="FAD/NAD(P)-binding domain"/>
    <property type="match status" value="1"/>
</dbReference>
<dbReference type="InterPro" id="IPR004416">
    <property type="entry name" value="MnmG"/>
</dbReference>
<dbReference type="NCBIfam" id="TIGR00136">
    <property type="entry name" value="mnmG_gidA"/>
    <property type="match status" value="1"/>
</dbReference>
<evidence type="ECO:0000259" key="13">
    <source>
        <dbReference type="SMART" id="SM01228"/>
    </source>
</evidence>
<evidence type="ECO:0000256" key="8">
    <source>
        <dbReference type="ARBA" id="ARBA00022827"/>
    </source>
</evidence>
<name>A0A1L8Q451_STROR</name>
<dbReference type="PRINTS" id="PR00411">
    <property type="entry name" value="PNDRDTASEI"/>
</dbReference>
<dbReference type="InterPro" id="IPR036188">
    <property type="entry name" value="FAD/NAD-bd_sf"/>
</dbReference>
<organism evidence="14 15">
    <name type="scientific">Streptococcus oralis</name>
    <dbReference type="NCBI Taxonomy" id="1303"/>
    <lineage>
        <taxon>Bacteria</taxon>
        <taxon>Bacillati</taxon>
        <taxon>Bacillota</taxon>
        <taxon>Bacilli</taxon>
        <taxon>Lactobacillales</taxon>
        <taxon>Streptococcaceae</taxon>
        <taxon>Streptococcus</taxon>
    </lineage>
</organism>
<evidence type="ECO:0000313" key="15">
    <source>
        <dbReference type="Proteomes" id="UP000183671"/>
    </source>
</evidence>
<dbReference type="SMART" id="SM01228">
    <property type="entry name" value="GIDA_assoc_3"/>
    <property type="match status" value="1"/>
</dbReference>
<reference evidence="14 15" key="1">
    <citation type="submission" date="2016-07" db="EMBL/GenBank/DDBJ databases">
        <title>A clinical isolate of carbapenem-resistant Streptococcus oralis with altered penicillin binding proteins.</title>
        <authorList>
            <person name="Kanji J.N."/>
            <person name="Bharat A."/>
            <person name="Naidu P."/>
            <person name="Martin I."/>
            <person name="Mulvey M.R."/>
            <person name="Panaro C.D."/>
        </authorList>
    </citation>
    <scope>NUCLEOTIDE SEQUENCE [LARGE SCALE GENOMIC DNA]</scope>
    <source>
        <strain evidence="14 15">SC15-3744</strain>
    </source>
</reference>
<keyword evidence="9 12" id="KW-0520">NAD</keyword>
<evidence type="ECO:0000256" key="4">
    <source>
        <dbReference type="ARBA" id="ARBA00020461"/>
    </source>
</evidence>
<feature type="binding site" evidence="12">
    <location>
        <begin position="15"/>
        <end position="20"/>
    </location>
    <ligand>
        <name>FAD</name>
        <dbReference type="ChEBI" id="CHEBI:57692"/>
    </ligand>
</feature>
<dbReference type="InterPro" id="IPR044920">
    <property type="entry name" value="MnmG_C_subdom_sf"/>
</dbReference>
<comment type="subcellular location">
    <subcellularLocation>
        <location evidence="12">Cytoplasm</location>
    </subcellularLocation>
</comment>
<evidence type="ECO:0000256" key="9">
    <source>
        <dbReference type="ARBA" id="ARBA00023027"/>
    </source>
</evidence>
<comment type="function">
    <text evidence="2 12">NAD-binding protein involved in the addition of a carboxymethylaminomethyl (cmnm) group at the wobble position (U34) of certain tRNAs, forming tRNA-cmnm(5)s(2)U34.</text>
</comment>
<keyword evidence="5 12" id="KW-0963">Cytoplasm</keyword>
<proteinExistence type="inferred from homology"/>
<dbReference type="Pfam" id="PF01134">
    <property type="entry name" value="GIDA"/>
    <property type="match status" value="1"/>
</dbReference>
<dbReference type="GO" id="GO:0050660">
    <property type="term" value="F:flavin adenine dinucleotide binding"/>
    <property type="evidence" value="ECO:0007669"/>
    <property type="project" value="UniProtKB-UniRule"/>
</dbReference>
<dbReference type="HAMAP" id="MF_00129">
    <property type="entry name" value="MnmG_GidA"/>
    <property type="match status" value="1"/>
</dbReference>
<dbReference type="FunFam" id="1.10.10.1800:FF:000001">
    <property type="entry name" value="tRNA uridine 5-carboxymethylaminomethyl modification enzyme MnmG"/>
    <property type="match status" value="1"/>
</dbReference>
<dbReference type="PANTHER" id="PTHR11806:SF0">
    <property type="entry name" value="PROTEIN MTO1 HOMOLOG, MITOCHONDRIAL"/>
    <property type="match status" value="1"/>
</dbReference>
<dbReference type="GO" id="GO:0030488">
    <property type="term" value="P:tRNA methylation"/>
    <property type="evidence" value="ECO:0007669"/>
    <property type="project" value="TreeGrafter"/>
</dbReference>
<gene>
    <name evidence="12" type="primary">mnmG</name>
    <name evidence="12" type="synonym">gidA</name>
    <name evidence="14" type="ORF">BBP19_05380</name>
</gene>
<evidence type="ECO:0000256" key="1">
    <source>
        <dbReference type="ARBA" id="ARBA00001974"/>
    </source>
</evidence>
<dbReference type="AlphaFoldDB" id="A0A1L8Q451"/>
<dbReference type="PROSITE" id="PS01280">
    <property type="entry name" value="GIDA_1"/>
    <property type="match status" value="1"/>
</dbReference>
<evidence type="ECO:0000256" key="12">
    <source>
        <dbReference type="HAMAP-Rule" id="MF_00129"/>
    </source>
</evidence>
<dbReference type="PROSITE" id="PS01281">
    <property type="entry name" value="GIDA_2"/>
    <property type="match status" value="1"/>
</dbReference>